<keyword evidence="5" id="KW-1185">Reference proteome</keyword>
<dbReference type="Proteomes" id="UP000621386">
    <property type="component" value="Unassembled WGS sequence"/>
</dbReference>
<feature type="domain" description="Helicase C-terminal" evidence="3">
    <location>
        <begin position="590"/>
        <end position="746"/>
    </location>
</feature>
<dbReference type="SUPFAM" id="SSF52540">
    <property type="entry name" value="P-loop containing nucleoside triphosphate hydrolases"/>
    <property type="match status" value="1"/>
</dbReference>
<dbReference type="InterPro" id="IPR014001">
    <property type="entry name" value="Helicase_ATP-bd"/>
</dbReference>
<dbReference type="SUPFAM" id="SSF56024">
    <property type="entry name" value="Phospholipase D/nuclease"/>
    <property type="match status" value="1"/>
</dbReference>
<reference evidence="4 5" key="1">
    <citation type="submission" date="2021-01" db="EMBL/GenBank/DDBJ databases">
        <title>WGS of actinomycetes isolated from Thailand.</title>
        <authorList>
            <person name="Thawai C."/>
        </authorList>
    </citation>
    <scope>NUCLEOTIDE SEQUENCE [LARGE SCALE GENOMIC DNA]</scope>
    <source>
        <strain evidence="4 5">CH5-8</strain>
    </source>
</reference>
<sequence>MPAPRLRFNTQPHLSVGAVRTDPYRCARSCRGTARDQGGSVAEPTGGSKPIAGVYEKLITQDVRNELERFEAAGWKVIDAEVSSESAPHVLARHISDAVGQRLAQLPAAERVKAANRILDALATSAPEPGDADAVSAIVEGPRQLLTLARQEAPGLYALRPLTPLSETSLITNSPEDLSLGAELRAELATADRIDLLCAFVKWYGIRVLEESLRAARERGVPIRVITTTYIGATDRHALDRLVRDFGATVKINYETRSTRLHAKAWLFRRETGFDTAYVGSSNLSKAALVDGLEWNVRLSSVATPAVLNKFEATFDAYWNDIAFETYDPDLHGERLDEALAQASGSHASTDLKISLSGLEVRPFPHQRDMLERLTVERELRGRHRNLLVAATGTGKTVMAALDYRNLCRASDGGRPRLLFVAHRKEILKQSLRTYREVLDDASFGELLHAGQDPREWDHVFASVQSLNVQRLEQLAPDHFDIIVIDEFHHATAATYRRVIDHFTPKELLGLTATPERMDGLNVQDEFFEGRIAAEMRLWEALENDLLCPFHYFGIPDGTDLTDLGWQKGSYADQDLDNLYTGNHARARIVVKQIRDKVSNPGEMRALGFCVTKAHAHFMADFFRSAGFQAVALDSDSPSDVRSQALSDLRDGKLQVIFSVDLFNEGLDIPDVDTLLLLRPTNSATVFLQQLGRGLRRTETKPVLTVLDFIGQHRAEFRFEEQFRAMTNLSRNRLLDHIEHDFPQLPSGCQIILEGKSKDLVIDNIRTQLGATVKTLVKEVRTYGTPHLADYLRESRREIKELYKSDNSWTAVLRRANLIDESAPAGEAALLKRVHAFLHVDDPERAEAYLRLLQDDAPPYEDLSLTDQTYARMLFFNLWDNAGVFTSFQEGLDSLRSQKAVRDELRQVIAHVIEQADHFPIALSGRLSEVPLKVHSAYNRSEILAALGVARFGGQMPRSFAQGVQWVEELQTDALLITLEKNEKDFSPTVRYKDYALSPTLFHWESQNATAADSRTGLRYRQHQDRGSHVLLFMRRYKNTDIGKSQPWMLLGPATYDQHTGSKPMAITWRLKHELPADVWTYSTITAS</sequence>
<evidence type="ECO:0000259" key="2">
    <source>
        <dbReference type="PROSITE" id="PS51192"/>
    </source>
</evidence>
<gene>
    <name evidence="4" type="ORF">JK361_11875</name>
</gene>
<dbReference type="Gene3D" id="3.30.870.10">
    <property type="entry name" value="Endonuclease Chain A"/>
    <property type="match status" value="1"/>
</dbReference>
<dbReference type="SMART" id="SM00490">
    <property type="entry name" value="HELICc"/>
    <property type="match status" value="1"/>
</dbReference>
<feature type="domain" description="Helicase ATP-binding" evidence="2">
    <location>
        <begin position="377"/>
        <end position="533"/>
    </location>
</feature>
<dbReference type="PROSITE" id="PS50035">
    <property type="entry name" value="PLD"/>
    <property type="match status" value="1"/>
</dbReference>
<dbReference type="InterPro" id="IPR001650">
    <property type="entry name" value="Helicase_C-like"/>
</dbReference>
<accession>A0ABS1NYX2</accession>
<dbReference type="InterPro" id="IPR025202">
    <property type="entry name" value="PLD-like_dom"/>
</dbReference>
<dbReference type="InterPro" id="IPR001736">
    <property type="entry name" value="PLipase_D/transphosphatidylase"/>
</dbReference>
<dbReference type="Pfam" id="PF13091">
    <property type="entry name" value="PLDc_2"/>
    <property type="match status" value="1"/>
</dbReference>
<dbReference type="CDD" id="cd09203">
    <property type="entry name" value="PLDc_N_DEXD_b1"/>
    <property type="match status" value="1"/>
</dbReference>
<dbReference type="EMBL" id="JAERRH010000003">
    <property type="protein sequence ID" value="MBL1105278.1"/>
    <property type="molecule type" value="Genomic_DNA"/>
</dbReference>
<dbReference type="CDD" id="cd18032">
    <property type="entry name" value="DEXHc_RE_I_III_res"/>
    <property type="match status" value="1"/>
</dbReference>
<evidence type="ECO:0000259" key="1">
    <source>
        <dbReference type="PROSITE" id="PS50035"/>
    </source>
</evidence>
<dbReference type="InterPro" id="IPR021835">
    <property type="entry name" value="DUF3427"/>
</dbReference>
<proteinExistence type="predicted"/>
<dbReference type="PROSITE" id="PS51192">
    <property type="entry name" value="HELICASE_ATP_BIND_1"/>
    <property type="match status" value="1"/>
</dbReference>
<dbReference type="InterPro" id="IPR027417">
    <property type="entry name" value="P-loop_NTPase"/>
</dbReference>
<comment type="caution">
    <text evidence="4">The sequence shown here is derived from an EMBL/GenBank/DDBJ whole genome shotgun (WGS) entry which is preliminary data.</text>
</comment>
<organism evidence="4 5">
    <name type="scientific">Streptomyces musisoli</name>
    <dbReference type="NCBI Taxonomy" id="2802280"/>
    <lineage>
        <taxon>Bacteria</taxon>
        <taxon>Bacillati</taxon>
        <taxon>Actinomycetota</taxon>
        <taxon>Actinomycetes</taxon>
        <taxon>Kitasatosporales</taxon>
        <taxon>Streptomycetaceae</taxon>
        <taxon>Streptomyces</taxon>
    </lineage>
</organism>
<dbReference type="Gene3D" id="3.40.50.300">
    <property type="entry name" value="P-loop containing nucleotide triphosphate hydrolases"/>
    <property type="match status" value="2"/>
</dbReference>
<dbReference type="Pfam" id="PF11907">
    <property type="entry name" value="DUF3427"/>
    <property type="match status" value="1"/>
</dbReference>
<dbReference type="InterPro" id="IPR052511">
    <property type="entry name" value="ATP-dep_Helicase"/>
</dbReference>
<feature type="domain" description="PLD phosphodiesterase" evidence="1">
    <location>
        <begin position="257"/>
        <end position="288"/>
    </location>
</feature>
<dbReference type="InterPro" id="IPR006935">
    <property type="entry name" value="Helicase/UvrB_N"/>
</dbReference>
<evidence type="ECO:0000259" key="3">
    <source>
        <dbReference type="PROSITE" id="PS51194"/>
    </source>
</evidence>
<dbReference type="CDD" id="cd18799">
    <property type="entry name" value="SF2_C_EcoAI-like"/>
    <property type="match status" value="1"/>
</dbReference>
<evidence type="ECO:0000313" key="5">
    <source>
        <dbReference type="Proteomes" id="UP000621386"/>
    </source>
</evidence>
<dbReference type="PANTHER" id="PTHR47962">
    <property type="entry name" value="ATP-DEPENDENT HELICASE LHR-RELATED-RELATED"/>
    <property type="match status" value="1"/>
</dbReference>
<name>A0ABS1NYX2_9ACTN</name>
<dbReference type="PROSITE" id="PS51194">
    <property type="entry name" value="HELICASE_CTER"/>
    <property type="match status" value="1"/>
</dbReference>
<evidence type="ECO:0000313" key="4">
    <source>
        <dbReference type="EMBL" id="MBL1105278.1"/>
    </source>
</evidence>
<dbReference type="PANTHER" id="PTHR47962:SF7">
    <property type="entry name" value="MITOCHONDRIAL ATP-DEPENDENT HELICASE IRC3-RELATED"/>
    <property type="match status" value="1"/>
</dbReference>
<dbReference type="Pfam" id="PF04851">
    <property type="entry name" value="ResIII"/>
    <property type="match status" value="1"/>
</dbReference>
<dbReference type="SMART" id="SM00487">
    <property type="entry name" value="DEXDc"/>
    <property type="match status" value="1"/>
</dbReference>
<protein>
    <submittedName>
        <fullName evidence="4">DUF3427 domain-containing protein</fullName>
    </submittedName>
</protein>
<dbReference type="Pfam" id="PF00271">
    <property type="entry name" value="Helicase_C"/>
    <property type="match status" value="1"/>
</dbReference>